<keyword evidence="6 8" id="KW-0446">Lipid-binding</keyword>
<comment type="caution">
    <text evidence="8">Lacks conserved residue(s) required for the propagation of feature annotation.</text>
</comment>
<dbReference type="EMBL" id="PCRE01000007">
    <property type="protein sequence ID" value="PIP15313.1"/>
    <property type="molecule type" value="Genomic_DNA"/>
</dbReference>
<dbReference type="SUPFAM" id="SSF48295">
    <property type="entry name" value="TrpR-like"/>
    <property type="match status" value="1"/>
</dbReference>
<dbReference type="Proteomes" id="UP000231025">
    <property type="component" value="Unassembled WGS sequence"/>
</dbReference>
<dbReference type="Gene3D" id="1.10.8.60">
    <property type="match status" value="1"/>
</dbReference>
<evidence type="ECO:0000313" key="15">
    <source>
        <dbReference type="Proteomes" id="UP000231025"/>
    </source>
</evidence>
<evidence type="ECO:0000313" key="14">
    <source>
        <dbReference type="EMBL" id="PIP15313.1"/>
    </source>
</evidence>
<dbReference type="Gene3D" id="3.40.50.300">
    <property type="entry name" value="P-loop containing nucleotide triphosphate hydrolases"/>
    <property type="match status" value="1"/>
</dbReference>
<dbReference type="InterPro" id="IPR018312">
    <property type="entry name" value="Chromosome_initiator_DnaA_CS"/>
</dbReference>
<protein>
    <recommendedName>
        <fullName evidence="8 9">Chromosomal replication initiator protein DnaA</fullName>
    </recommendedName>
</protein>
<evidence type="ECO:0000259" key="12">
    <source>
        <dbReference type="SMART" id="SM00382"/>
    </source>
</evidence>
<keyword evidence="3 8" id="KW-0235">DNA replication</keyword>
<feature type="domain" description="Chromosomal replication initiator DnaA C-terminal" evidence="13">
    <location>
        <begin position="351"/>
        <end position="420"/>
    </location>
</feature>
<dbReference type="NCBIfam" id="TIGR00362">
    <property type="entry name" value="DnaA"/>
    <property type="match status" value="1"/>
</dbReference>
<dbReference type="InterPro" id="IPR020591">
    <property type="entry name" value="Chromosome_initiator_DnaA-like"/>
</dbReference>
<dbReference type="PROSITE" id="PS01008">
    <property type="entry name" value="DNAA"/>
    <property type="match status" value="1"/>
</dbReference>
<dbReference type="GO" id="GO:0008289">
    <property type="term" value="F:lipid binding"/>
    <property type="evidence" value="ECO:0007669"/>
    <property type="project" value="UniProtKB-KW"/>
</dbReference>
<dbReference type="GO" id="GO:0006275">
    <property type="term" value="P:regulation of DNA replication"/>
    <property type="evidence" value="ECO:0007669"/>
    <property type="project" value="UniProtKB-UniRule"/>
</dbReference>
<dbReference type="SUPFAM" id="SSF52540">
    <property type="entry name" value="P-loop containing nucleoside triphosphate hydrolases"/>
    <property type="match status" value="1"/>
</dbReference>
<dbReference type="Pfam" id="PF08299">
    <property type="entry name" value="Bac_DnaA_C"/>
    <property type="match status" value="1"/>
</dbReference>
<dbReference type="FunFam" id="3.40.50.300:FF:000668">
    <property type="entry name" value="Chromosomal replication initiator protein DnaA"/>
    <property type="match status" value="1"/>
</dbReference>
<sequence>MSFLSSLWNGFLIKLEKNQADNPVLYSVLKQLTPIELTEEKIVLSCSSQGVKSFLEKRVLEIEKELSSQLQKKITAEFMIAPKTKKKTESPLLSFEPSNEDVFIKAGLSKKYSFDNFAVSPTNQVAYAASQAVVNNLGTAYNPLFLYGGVGVGKTHLAQAIAKKILEKDKTKKVNFCPGDNFTNELIESIRGKSTGRFRKKYRYLSLLIVDDIQFIAGKTHIQEEFFHTFNSIISSGGQIILTSDRPPSAIKNLEDRLRSRFSGGLIVDIQPPDFELRSAILLIKAKEKNITIDIEAAKIIAERITDSRELEGTLLSAYAKVIGKKEKIDLEAVEFFFNNQQKEKEKKRLTPQEVIKAVCTYFNVRQSHLKGPSRVESIVLPRQITMYLLQKELGLKLMEIAHILKKKDHTTVLHAEKKISSLLMKDVNFKKDVDNIIQTLESST</sequence>
<dbReference type="PRINTS" id="PR00051">
    <property type="entry name" value="DNAA"/>
</dbReference>
<feature type="binding site" evidence="8">
    <location>
        <position position="153"/>
    </location>
    <ligand>
        <name>ATP</name>
        <dbReference type="ChEBI" id="CHEBI:30616"/>
    </ligand>
</feature>
<comment type="function">
    <text evidence="8 10">Plays an essential role in the initiation and regulation of chromosomal replication. ATP-DnaA binds to the origin of replication (oriC) to initiate formation of the DNA replication initiation complex once per cell cycle. Binds the DnaA box (a 9 base pair repeat at the origin) and separates the double-stranded (ds)DNA. Forms a right-handed helical filament on oriC DNA; dsDNA binds to the exterior of the filament while single-stranded (ss)DNA is stabiized in the filament's interior. The ATP-DnaA-oriC complex binds and stabilizes one strand of the AT-rich DNA unwinding element (DUE), permitting loading of DNA polymerase. After initiation quickly degrades to an ADP-DnaA complex that is not apt for DNA replication. Binds acidic phospholipids.</text>
</comment>
<keyword evidence="2 8" id="KW-0963">Cytoplasm</keyword>
<reference evidence="14 15" key="1">
    <citation type="submission" date="2017-09" db="EMBL/GenBank/DDBJ databases">
        <title>Depth-based differentiation of microbial function through sediment-hosted aquifers and enrichment of novel symbionts in the deep terrestrial subsurface.</title>
        <authorList>
            <person name="Probst A.J."/>
            <person name="Ladd B."/>
            <person name="Jarett J.K."/>
            <person name="Geller-Mcgrath D.E."/>
            <person name="Sieber C.M."/>
            <person name="Emerson J.B."/>
            <person name="Anantharaman K."/>
            <person name="Thomas B.C."/>
            <person name="Malmstrom R."/>
            <person name="Stieglmeier M."/>
            <person name="Klingl A."/>
            <person name="Woyke T."/>
            <person name="Ryan C.M."/>
            <person name="Banfield J.F."/>
        </authorList>
    </citation>
    <scope>NUCLEOTIDE SEQUENCE [LARGE SCALE GENOMIC DNA]</scope>
    <source>
        <strain evidence="14">CG23_combo_of_CG06-09_8_20_14_all_35_49</strain>
    </source>
</reference>
<proteinExistence type="inferred from homology"/>
<name>A0A2G9Y9A7_9BACT</name>
<feature type="region of interest" description="Domain I, interacts with DnaA modulators" evidence="8">
    <location>
        <begin position="1"/>
        <end position="90"/>
    </location>
</feature>
<evidence type="ECO:0000256" key="9">
    <source>
        <dbReference type="NCBIfam" id="TIGR00362"/>
    </source>
</evidence>
<organism evidence="14 15">
    <name type="scientific">Candidatus Roizmanbacteria bacterium CG23_combo_of_CG06-09_8_20_14_all_35_49</name>
    <dbReference type="NCBI Taxonomy" id="1974863"/>
    <lineage>
        <taxon>Bacteria</taxon>
        <taxon>Candidatus Roizmaniibacteriota</taxon>
    </lineage>
</organism>
<dbReference type="InterPro" id="IPR013317">
    <property type="entry name" value="DnaA_dom"/>
</dbReference>
<evidence type="ECO:0000256" key="8">
    <source>
        <dbReference type="HAMAP-Rule" id="MF_00377"/>
    </source>
</evidence>
<dbReference type="AlphaFoldDB" id="A0A2G9Y9A7"/>
<dbReference type="Gene3D" id="3.30.300.180">
    <property type="match status" value="1"/>
</dbReference>
<keyword evidence="4 8" id="KW-0547">Nucleotide-binding</keyword>
<accession>A0A2G9Y9A7</accession>
<feature type="domain" description="AAA+ ATPase" evidence="12">
    <location>
        <begin position="140"/>
        <end position="272"/>
    </location>
</feature>
<dbReference type="GO" id="GO:0005737">
    <property type="term" value="C:cytoplasm"/>
    <property type="evidence" value="ECO:0007669"/>
    <property type="project" value="UniProtKB-SubCell"/>
</dbReference>
<dbReference type="SMART" id="SM00382">
    <property type="entry name" value="AAA"/>
    <property type="match status" value="1"/>
</dbReference>
<comment type="similarity">
    <text evidence="1 8 11">Belongs to the DnaA family.</text>
</comment>
<dbReference type="InterPro" id="IPR001957">
    <property type="entry name" value="Chromosome_initiator_DnaA"/>
</dbReference>
<evidence type="ECO:0000256" key="10">
    <source>
        <dbReference type="RuleBase" id="RU000577"/>
    </source>
</evidence>
<evidence type="ECO:0000256" key="1">
    <source>
        <dbReference type="ARBA" id="ARBA00006583"/>
    </source>
</evidence>
<dbReference type="PANTHER" id="PTHR30050">
    <property type="entry name" value="CHROMOSOMAL REPLICATION INITIATOR PROTEIN DNAA"/>
    <property type="match status" value="1"/>
</dbReference>
<comment type="caution">
    <text evidence="14">The sequence shown here is derived from an EMBL/GenBank/DDBJ whole genome shotgun (WGS) entry which is preliminary data.</text>
</comment>
<dbReference type="InterPro" id="IPR027417">
    <property type="entry name" value="P-loop_NTPase"/>
</dbReference>
<dbReference type="InterPro" id="IPR003593">
    <property type="entry name" value="AAA+_ATPase"/>
</dbReference>
<dbReference type="GO" id="GO:0006270">
    <property type="term" value="P:DNA replication initiation"/>
    <property type="evidence" value="ECO:0007669"/>
    <property type="project" value="UniProtKB-UniRule"/>
</dbReference>
<keyword evidence="7 8" id="KW-0238">DNA-binding</keyword>
<comment type="subunit">
    <text evidence="8">Oligomerizes as a right-handed, spiral filament on DNA at oriC.</text>
</comment>
<evidence type="ECO:0000256" key="4">
    <source>
        <dbReference type="ARBA" id="ARBA00022741"/>
    </source>
</evidence>
<dbReference type="GO" id="GO:0005886">
    <property type="term" value="C:plasma membrane"/>
    <property type="evidence" value="ECO:0007669"/>
    <property type="project" value="TreeGrafter"/>
</dbReference>
<evidence type="ECO:0000256" key="2">
    <source>
        <dbReference type="ARBA" id="ARBA00022490"/>
    </source>
</evidence>
<evidence type="ECO:0000259" key="13">
    <source>
        <dbReference type="SMART" id="SM00760"/>
    </source>
</evidence>
<evidence type="ECO:0000256" key="7">
    <source>
        <dbReference type="ARBA" id="ARBA00023125"/>
    </source>
</evidence>
<evidence type="ECO:0000256" key="3">
    <source>
        <dbReference type="ARBA" id="ARBA00022705"/>
    </source>
</evidence>
<dbReference type="HAMAP" id="MF_00377">
    <property type="entry name" value="DnaA_bact"/>
    <property type="match status" value="1"/>
</dbReference>
<dbReference type="GO" id="GO:0003688">
    <property type="term" value="F:DNA replication origin binding"/>
    <property type="evidence" value="ECO:0007669"/>
    <property type="project" value="UniProtKB-UniRule"/>
</dbReference>
<feature type="binding site" evidence="8">
    <location>
        <position position="154"/>
    </location>
    <ligand>
        <name>ATP</name>
        <dbReference type="ChEBI" id="CHEBI:30616"/>
    </ligand>
</feature>
<feature type="binding site" evidence="8">
    <location>
        <position position="151"/>
    </location>
    <ligand>
        <name>ATP</name>
        <dbReference type="ChEBI" id="CHEBI:30616"/>
    </ligand>
</feature>
<feature type="binding site" evidence="8">
    <location>
        <position position="155"/>
    </location>
    <ligand>
        <name>ATP</name>
        <dbReference type="ChEBI" id="CHEBI:30616"/>
    </ligand>
</feature>
<dbReference type="PANTHER" id="PTHR30050:SF2">
    <property type="entry name" value="CHROMOSOMAL REPLICATION INITIATOR PROTEIN DNAA"/>
    <property type="match status" value="1"/>
</dbReference>
<evidence type="ECO:0000256" key="11">
    <source>
        <dbReference type="RuleBase" id="RU004227"/>
    </source>
</evidence>
<evidence type="ECO:0000256" key="6">
    <source>
        <dbReference type="ARBA" id="ARBA00023121"/>
    </source>
</evidence>
<dbReference type="InterPro" id="IPR038454">
    <property type="entry name" value="DnaA_N_sf"/>
</dbReference>
<dbReference type="CDD" id="cd06571">
    <property type="entry name" value="Bac_DnaA_C"/>
    <property type="match status" value="1"/>
</dbReference>
<dbReference type="GO" id="GO:0005524">
    <property type="term" value="F:ATP binding"/>
    <property type="evidence" value="ECO:0007669"/>
    <property type="project" value="UniProtKB-UniRule"/>
</dbReference>
<dbReference type="Gene3D" id="1.10.1750.10">
    <property type="match status" value="1"/>
</dbReference>
<dbReference type="SMART" id="SM00760">
    <property type="entry name" value="Bac_DnaA_C"/>
    <property type="match status" value="1"/>
</dbReference>
<dbReference type="InterPro" id="IPR010921">
    <property type="entry name" value="Trp_repressor/repl_initiator"/>
</dbReference>
<keyword evidence="5 8" id="KW-0067">ATP-binding</keyword>
<dbReference type="CDD" id="cd00009">
    <property type="entry name" value="AAA"/>
    <property type="match status" value="1"/>
</dbReference>
<comment type="subcellular location">
    <subcellularLocation>
        <location evidence="8">Cytoplasm</location>
    </subcellularLocation>
</comment>
<evidence type="ECO:0000256" key="5">
    <source>
        <dbReference type="ARBA" id="ARBA00022840"/>
    </source>
</evidence>
<feature type="region of interest" description="Domain IV, binds dsDNA" evidence="8">
    <location>
        <begin position="323"/>
        <end position="445"/>
    </location>
</feature>
<gene>
    <name evidence="8 14" type="primary">dnaA</name>
    <name evidence="14" type="ORF">COX47_00520</name>
</gene>
<dbReference type="Pfam" id="PF00308">
    <property type="entry name" value="Bac_DnaA"/>
    <property type="match status" value="1"/>
</dbReference>
<dbReference type="InterPro" id="IPR013159">
    <property type="entry name" value="DnaA_C"/>
</dbReference>
<comment type="domain">
    <text evidence="8">Domain I is involved in oligomerization and binding regulators, domain II is flexibile and of varying length in different bacteria, domain III forms the AAA+ region, while domain IV binds dsDNA.</text>
</comment>